<dbReference type="RefSeq" id="WP_096463587.1">
    <property type="nucleotide sequence ID" value="NZ_AP017312.1"/>
</dbReference>
<proteinExistence type="predicted"/>
<dbReference type="EMBL" id="AP017312">
    <property type="protein sequence ID" value="BAU26549.1"/>
    <property type="molecule type" value="Genomic_DNA"/>
</dbReference>
<protein>
    <submittedName>
        <fullName evidence="1">Uncharacterized protein</fullName>
    </submittedName>
</protein>
<accession>A0A0U5ARV5</accession>
<evidence type="ECO:0000313" key="1">
    <source>
        <dbReference type="EMBL" id="BAU26549.1"/>
    </source>
</evidence>
<reference evidence="1 2" key="1">
    <citation type="submission" date="2015-12" db="EMBL/GenBank/DDBJ databases">
        <title>Genome sequence of Aneurinibacillus soli.</title>
        <authorList>
            <person name="Lee J.S."/>
            <person name="Lee K.C."/>
            <person name="Kim K.K."/>
            <person name="Lee B.W."/>
        </authorList>
    </citation>
    <scope>NUCLEOTIDE SEQUENCE [LARGE SCALE GENOMIC DNA]</scope>
    <source>
        <strain evidence="1 2">CB4</strain>
    </source>
</reference>
<evidence type="ECO:0000313" key="2">
    <source>
        <dbReference type="Proteomes" id="UP000217696"/>
    </source>
</evidence>
<dbReference type="KEGG" id="asoc:CB4_00676"/>
<dbReference type="Proteomes" id="UP000217696">
    <property type="component" value="Chromosome"/>
</dbReference>
<organism evidence="1 2">
    <name type="scientific">Aneurinibacillus soli</name>
    <dbReference type="NCBI Taxonomy" id="1500254"/>
    <lineage>
        <taxon>Bacteria</taxon>
        <taxon>Bacillati</taxon>
        <taxon>Bacillota</taxon>
        <taxon>Bacilli</taxon>
        <taxon>Bacillales</taxon>
        <taxon>Paenibacillaceae</taxon>
        <taxon>Aneurinibacillus group</taxon>
        <taxon>Aneurinibacillus</taxon>
    </lineage>
</organism>
<dbReference type="InterPro" id="IPR037914">
    <property type="entry name" value="SpoVT-AbrB_sf"/>
</dbReference>
<name>A0A0U5ARV5_9BACL</name>
<dbReference type="AlphaFoldDB" id="A0A0U5ARV5"/>
<sequence length="85" mass="9374">MLKNSHVEYVQEDGAVQLPGEVMARSGIGPNDSIVILVTQDGEIVLQKCANRETDRGGLEQEAEVRPMIAEEDESYGIEKCKKAR</sequence>
<dbReference type="SUPFAM" id="SSF89447">
    <property type="entry name" value="AbrB/MazE/MraZ-like"/>
    <property type="match status" value="1"/>
</dbReference>
<gene>
    <name evidence="1" type="ORF">CB4_00676</name>
</gene>
<keyword evidence="2" id="KW-1185">Reference proteome</keyword>